<dbReference type="Proteomes" id="UP000425960">
    <property type="component" value="Chromosome"/>
</dbReference>
<dbReference type="AlphaFoldDB" id="A0A5K7ZMF3"/>
<accession>A0A5K7ZMF3</accession>
<protein>
    <submittedName>
        <fullName evidence="1">Uncharacterized protein</fullName>
    </submittedName>
</protein>
<reference evidence="1 2" key="1">
    <citation type="submission" date="2019-11" db="EMBL/GenBank/DDBJ databases">
        <title>Comparative genomics of hydrocarbon-degrading Desulfosarcina strains.</title>
        <authorList>
            <person name="Watanabe M."/>
            <person name="Kojima H."/>
            <person name="Fukui M."/>
        </authorList>
    </citation>
    <scope>NUCLEOTIDE SEQUENCE [LARGE SCALE GENOMIC DNA]</scope>
    <source>
        <strain evidence="1 2">28bB2T</strain>
    </source>
</reference>
<evidence type="ECO:0000313" key="2">
    <source>
        <dbReference type="Proteomes" id="UP000425960"/>
    </source>
</evidence>
<evidence type="ECO:0000313" key="1">
    <source>
        <dbReference type="EMBL" id="BBO81555.1"/>
    </source>
</evidence>
<proteinExistence type="predicted"/>
<gene>
    <name evidence="1" type="ORF">DSCO28_21210</name>
</gene>
<organism evidence="1 2">
    <name type="scientific">Desulfosarcina ovata subsp. sediminis</name>
    <dbReference type="NCBI Taxonomy" id="885957"/>
    <lineage>
        <taxon>Bacteria</taxon>
        <taxon>Pseudomonadati</taxon>
        <taxon>Thermodesulfobacteriota</taxon>
        <taxon>Desulfobacteria</taxon>
        <taxon>Desulfobacterales</taxon>
        <taxon>Desulfosarcinaceae</taxon>
        <taxon>Desulfosarcina</taxon>
    </lineage>
</organism>
<sequence>MRQQFFGEGLGKLAGFKKAFIKLTSVVTFSFSGNRTQPLKNAFEGHLRVTMQNRTNSNTN</sequence>
<dbReference type="KEGG" id="dov:DSCO28_21210"/>
<dbReference type="EMBL" id="AP021876">
    <property type="protein sequence ID" value="BBO81555.1"/>
    <property type="molecule type" value="Genomic_DNA"/>
</dbReference>
<name>A0A5K7ZMF3_9BACT</name>